<reference evidence="1 2" key="1">
    <citation type="journal article" date="2013" name="Genome Biol.">
        <title>Genome of Acanthamoeba castellanii highlights extensive lateral gene transfer and early evolution of tyrosine kinase signaling.</title>
        <authorList>
            <person name="Clarke M."/>
            <person name="Lohan A.J."/>
            <person name="Liu B."/>
            <person name="Lagkouvardos I."/>
            <person name="Roy S."/>
            <person name="Zafar N."/>
            <person name="Bertelli C."/>
            <person name="Schilde C."/>
            <person name="Kianianmomeni A."/>
            <person name="Burglin T.R."/>
            <person name="Frech C."/>
            <person name="Turcotte B."/>
            <person name="Kopec K.O."/>
            <person name="Synnott J.M."/>
            <person name="Choo C."/>
            <person name="Paponov I."/>
            <person name="Finkler A."/>
            <person name="Soon Heng Tan C."/>
            <person name="Hutchins A.P."/>
            <person name="Weinmeier T."/>
            <person name="Rattei T."/>
            <person name="Chu J.S."/>
            <person name="Gimenez G."/>
            <person name="Irimia M."/>
            <person name="Rigden D.J."/>
            <person name="Fitzpatrick D.A."/>
            <person name="Lorenzo-Morales J."/>
            <person name="Bateman A."/>
            <person name="Chiu C.H."/>
            <person name="Tang P."/>
            <person name="Hegemann P."/>
            <person name="Fromm H."/>
            <person name="Raoult D."/>
            <person name="Greub G."/>
            <person name="Miranda-Saavedra D."/>
            <person name="Chen N."/>
            <person name="Nash P."/>
            <person name="Ginger M.L."/>
            <person name="Horn M."/>
            <person name="Schaap P."/>
            <person name="Caler L."/>
            <person name="Loftus B."/>
        </authorList>
    </citation>
    <scope>NUCLEOTIDE SEQUENCE [LARGE SCALE GENOMIC DNA]</scope>
    <source>
        <strain evidence="1 2">Neff</strain>
    </source>
</reference>
<name>L8HCG0_ACACF</name>
<proteinExistence type="predicted"/>
<evidence type="ECO:0000313" key="1">
    <source>
        <dbReference type="EMBL" id="ELR23214.1"/>
    </source>
</evidence>
<dbReference type="EMBL" id="KB007857">
    <property type="protein sequence ID" value="ELR23214.1"/>
    <property type="molecule type" value="Genomic_DNA"/>
</dbReference>
<dbReference type="Proteomes" id="UP000011083">
    <property type="component" value="Unassembled WGS sequence"/>
</dbReference>
<keyword evidence="2" id="KW-1185">Reference proteome</keyword>
<protein>
    <submittedName>
        <fullName evidence="1">Uncharacterized protein</fullName>
    </submittedName>
</protein>
<dbReference type="RefSeq" id="XP_004352742.1">
    <property type="nucleotide sequence ID" value="XM_004352690.1"/>
</dbReference>
<accession>L8HCG0</accession>
<gene>
    <name evidence="1" type="ORF">ACA1_067980</name>
</gene>
<organism evidence="1 2">
    <name type="scientific">Acanthamoeba castellanii (strain ATCC 30010 / Neff)</name>
    <dbReference type="NCBI Taxonomy" id="1257118"/>
    <lineage>
        <taxon>Eukaryota</taxon>
        <taxon>Amoebozoa</taxon>
        <taxon>Discosea</taxon>
        <taxon>Longamoebia</taxon>
        <taxon>Centramoebida</taxon>
        <taxon>Acanthamoebidae</taxon>
        <taxon>Acanthamoeba</taxon>
    </lineage>
</organism>
<sequence length="120" mass="13805">MLADLHPPLRRSKVVIRYAFTDEDTVSIIRIAIEEAACTSEAWEKSLSRWSNREGWLLPEETQHELFLARCPMMTPFTAQLALAAGPLRQFITSSNEDRIAQNPWIPPRVLIMIGFKWLP</sequence>
<evidence type="ECO:0000313" key="2">
    <source>
        <dbReference type="Proteomes" id="UP000011083"/>
    </source>
</evidence>
<dbReference type="KEGG" id="acan:ACA1_067980"/>
<dbReference type="VEuPathDB" id="AmoebaDB:ACA1_067980"/>
<dbReference type="GeneID" id="14924188"/>
<dbReference type="AlphaFoldDB" id="L8HCG0"/>